<reference evidence="2 3" key="1">
    <citation type="submission" date="2019-07" db="EMBL/GenBank/DDBJ databases">
        <title>Whole genome shotgun sequence of Deinococcus cellulosilyticus NBRC 106333.</title>
        <authorList>
            <person name="Hosoyama A."/>
            <person name="Uohara A."/>
            <person name="Ohji S."/>
            <person name="Ichikawa N."/>
        </authorList>
    </citation>
    <scope>NUCLEOTIDE SEQUENCE [LARGE SCALE GENOMIC DNA]</scope>
    <source>
        <strain evidence="2 3">NBRC 106333</strain>
    </source>
</reference>
<protein>
    <recommendedName>
        <fullName evidence="4">Tubulin-like protein</fullName>
    </recommendedName>
</protein>
<dbReference type="RefSeq" id="WP_146884823.1">
    <property type="nucleotide sequence ID" value="NZ_BJXB01000010.1"/>
</dbReference>
<dbReference type="Gene3D" id="3.40.50.1440">
    <property type="entry name" value="Tubulin/FtsZ, GTPase domain"/>
    <property type="match status" value="1"/>
</dbReference>
<evidence type="ECO:0000313" key="2">
    <source>
        <dbReference type="EMBL" id="GEM46958.1"/>
    </source>
</evidence>
<keyword evidence="3" id="KW-1185">Reference proteome</keyword>
<dbReference type="AlphaFoldDB" id="A0A511N3C8"/>
<accession>A0A511N3C8</accession>
<organism evidence="2 3">
    <name type="scientific">Deinococcus cellulosilyticus (strain DSM 18568 / NBRC 106333 / KACC 11606 / 5516J-15)</name>
    <dbReference type="NCBI Taxonomy" id="1223518"/>
    <lineage>
        <taxon>Bacteria</taxon>
        <taxon>Thermotogati</taxon>
        <taxon>Deinococcota</taxon>
        <taxon>Deinococci</taxon>
        <taxon>Deinococcales</taxon>
        <taxon>Deinococcaceae</taxon>
        <taxon>Deinococcus</taxon>
    </lineage>
</organism>
<keyword evidence="1" id="KW-0175">Coiled coil</keyword>
<dbReference type="Proteomes" id="UP000321306">
    <property type="component" value="Unassembled WGS sequence"/>
</dbReference>
<dbReference type="Pfam" id="PF13809">
    <property type="entry name" value="Tubulin_2"/>
    <property type="match status" value="1"/>
</dbReference>
<dbReference type="InterPro" id="IPR036525">
    <property type="entry name" value="Tubulin/FtsZ_GTPase_sf"/>
</dbReference>
<dbReference type="InterPro" id="IPR025904">
    <property type="entry name" value="Tubulin-like"/>
</dbReference>
<comment type="caution">
    <text evidence="2">The sequence shown here is derived from an EMBL/GenBank/DDBJ whole genome shotgun (WGS) entry which is preliminary data.</text>
</comment>
<sequence>MSTYIKTLVIGLGSTGTRICNELVRRIEWELGGLEKAPWVRFLAIETNSNEPTPLKKNGDFRSIGFRTAEYNDILQNMHAYNERIALDDWADIDTLKKLPDPEGGAGNIRMVGRLALLYGENFENIKLSVLSRIEQLRDLKEAKAQEARGPLPDGSNPEITFAADGQVRIFIVGTLCGGTCSGLAPDFGYFLRSFLGQEKLIGIFTLPHPNSVHPYAQRIKKNAYSALVELNHYHLSQKGDAPPIRFPDGTSSERFKKVPPYDLPYLVMPNKATTAGEVEIINMVADRIFLNVFTPSTDPYSNAVDVGTFDLENQAHVFCTFGLATVEVPAQQLTEACTSKLLLRSLRRWQDSHDVDTDSVLDRVGLTWNRLKAMLLAQEGNERELEQRLRDQVEELSRQAETQPEKLRAALDAFRLKFKAGEGSVSTAVKSNVSRVVEGVYNRLRDYAADVLTNLYEGPDPFKKVVKAGIDWVQEVSQNLTPSSSDEARRNVDAVITRLEEPIKRNLFGVNKAQVAQRKEDVRQFRNLLLEEMEARIDELMYQVLSNQTTRGKTEKGLLERLKVMMVPIQTRLRGLEGRITHLTSNLDRRVQELSRNAPPLVGLTIFEPNSSVEQEYRRCLQEWTGDATQTFEGAQEEASERIIQDWTEVTEMLMPPLAVSSEEDLLSRPYLAGTEDPLPERQFKRLWQKALEPFQRLANIDVLERWSKLGVDQSGADPAMRARDAAQLAKPFLRVDRNQAEKGNRSRILNVTSLLLPNHVTDSQKTEFKTAISSVFSANKAGNAFSPQRFRIVLLNEWYRFPLRGLTDVLGAGGIHEAQCEDFPTFHTRRDIYWLGLSPREGNLLRETEELLVLGVILDVIQIKAGRLTFSMKGMGGAMEERHLPLSFYDAARMLAREHRDVKGGQLKGVRAVLKARIEQKWHQSTSTPEESSEQFVRLLIDQVNAFFLRYADPSRIIRDWGSKEWTWEYVVRFIAKSGDLFAAYQRISPPDQEILARLWLEKGDRGLWGGVVSEPGFYCEHDGGLIGKTLEEAAQHGWRCFINPEHHFGDQLEKVSHHG</sequence>
<dbReference type="EMBL" id="BJXB01000010">
    <property type="protein sequence ID" value="GEM46958.1"/>
    <property type="molecule type" value="Genomic_DNA"/>
</dbReference>
<evidence type="ECO:0008006" key="4">
    <source>
        <dbReference type="Google" id="ProtNLM"/>
    </source>
</evidence>
<evidence type="ECO:0000256" key="1">
    <source>
        <dbReference type="SAM" id="Coils"/>
    </source>
</evidence>
<gene>
    <name evidence="2" type="ORF">DC3_25930</name>
</gene>
<dbReference type="OrthoDB" id="51066at2"/>
<name>A0A511N3C8_DEIC1</name>
<proteinExistence type="predicted"/>
<evidence type="ECO:0000313" key="3">
    <source>
        <dbReference type="Proteomes" id="UP000321306"/>
    </source>
</evidence>
<feature type="coiled-coil region" evidence="1">
    <location>
        <begin position="376"/>
        <end position="403"/>
    </location>
</feature>